<dbReference type="AlphaFoldDB" id="A0A285UTK4"/>
<dbReference type="Proteomes" id="UP000219167">
    <property type="component" value="Unassembled WGS sequence"/>
</dbReference>
<reference evidence="1 2" key="1">
    <citation type="submission" date="2017-08" db="EMBL/GenBank/DDBJ databases">
        <authorList>
            <person name="de Groot N.N."/>
        </authorList>
    </citation>
    <scope>NUCLEOTIDE SEQUENCE [LARGE SCALE GENOMIC DNA]</scope>
    <source>
        <strain evidence="1 2">JC85</strain>
    </source>
</reference>
<accession>A0A285UTK4</accession>
<dbReference type="EMBL" id="OBQD01000013">
    <property type="protein sequence ID" value="SOC44708.1"/>
    <property type="molecule type" value="Genomic_DNA"/>
</dbReference>
<keyword evidence="2" id="KW-1185">Reference proteome</keyword>
<dbReference type="OrthoDB" id="8480564at2"/>
<name>A0A285UTK4_9HYPH</name>
<gene>
    <name evidence="1" type="ORF">SAMN05892877_11374</name>
</gene>
<sequence length="188" mass="21627">MSQAKRQPSLDIIITRTWEVDLRRAGIVSERKNRPVKRNRQQIVRFLGREGTVERFAIRQTMPPSTIEPSVYPTQAQYGAVTDFFVEGCETRWQANTLLCARDYSEIVARHFSFPRERRQFLWVCIAAFILGDGDLRSQVRAWIIASRSRAFGDIESGIAHQKPFKRSEAFALKLIDDMRAAGSEMFG</sequence>
<organism evidence="1 2">
    <name type="scientific">Rhizobium subbaraonis</name>
    <dbReference type="NCBI Taxonomy" id="908946"/>
    <lineage>
        <taxon>Bacteria</taxon>
        <taxon>Pseudomonadati</taxon>
        <taxon>Pseudomonadota</taxon>
        <taxon>Alphaproteobacteria</taxon>
        <taxon>Hyphomicrobiales</taxon>
        <taxon>Rhizobiaceae</taxon>
        <taxon>Rhizobium/Agrobacterium group</taxon>
        <taxon>Rhizobium</taxon>
    </lineage>
</organism>
<protein>
    <submittedName>
        <fullName evidence="1">Uncharacterized protein</fullName>
    </submittedName>
</protein>
<proteinExistence type="predicted"/>
<evidence type="ECO:0000313" key="2">
    <source>
        <dbReference type="Proteomes" id="UP000219167"/>
    </source>
</evidence>
<evidence type="ECO:0000313" key="1">
    <source>
        <dbReference type="EMBL" id="SOC44708.1"/>
    </source>
</evidence>